<evidence type="ECO:0000256" key="1">
    <source>
        <dbReference type="SAM" id="MobiDB-lite"/>
    </source>
</evidence>
<protein>
    <submittedName>
        <fullName evidence="2">Uncharacterized protein</fullName>
    </submittedName>
</protein>
<evidence type="ECO:0000313" key="2">
    <source>
        <dbReference type="EMBL" id="KAJ4961053.1"/>
    </source>
</evidence>
<comment type="caution">
    <text evidence="2">The sequence shown here is derived from an EMBL/GenBank/DDBJ whole genome shotgun (WGS) entry which is preliminary data.</text>
</comment>
<dbReference type="Proteomes" id="UP001141806">
    <property type="component" value="Unassembled WGS sequence"/>
</dbReference>
<keyword evidence="3" id="KW-1185">Reference proteome</keyword>
<proteinExistence type="predicted"/>
<feature type="region of interest" description="Disordered" evidence="1">
    <location>
        <begin position="92"/>
        <end position="119"/>
    </location>
</feature>
<evidence type="ECO:0000313" key="3">
    <source>
        <dbReference type="Proteomes" id="UP001141806"/>
    </source>
</evidence>
<feature type="compositionally biased region" description="Polar residues" evidence="1">
    <location>
        <begin position="98"/>
        <end position="108"/>
    </location>
</feature>
<dbReference type="AlphaFoldDB" id="A0A9Q0K4E9"/>
<name>A0A9Q0K4E9_9MAGN</name>
<sequence length="119" mass="13125">MYYTIDQKNGSVVGSLSFFLRRCSFLPISSSSSCDKPALHVPSWTELLATLMTVPRITSLFYVASDYLLGPSDVCPTDLADRFVWDWPGVARGEGKSKQSLTEGSHSPSTEKEPIEDNC</sequence>
<gene>
    <name evidence="2" type="ORF">NE237_020963</name>
</gene>
<feature type="compositionally biased region" description="Basic and acidic residues" evidence="1">
    <location>
        <begin position="109"/>
        <end position="119"/>
    </location>
</feature>
<accession>A0A9Q0K4E9</accession>
<organism evidence="2 3">
    <name type="scientific">Protea cynaroides</name>
    <dbReference type="NCBI Taxonomy" id="273540"/>
    <lineage>
        <taxon>Eukaryota</taxon>
        <taxon>Viridiplantae</taxon>
        <taxon>Streptophyta</taxon>
        <taxon>Embryophyta</taxon>
        <taxon>Tracheophyta</taxon>
        <taxon>Spermatophyta</taxon>
        <taxon>Magnoliopsida</taxon>
        <taxon>Proteales</taxon>
        <taxon>Proteaceae</taxon>
        <taxon>Protea</taxon>
    </lineage>
</organism>
<dbReference type="EMBL" id="JAMYWD010000009">
    <property type="protein sequence ID" value="KAJ4961053.1"/>
    <property type="molecule type" value="Genomic_DNA"/>
</dbReference>
<reference evidence="2" key="1">
    <citation type="journal article" date="2023" name="Plant J.">
        <title>The genome of the king protea, Protea cynaroides.</title>
        <authorList>
            <person name="Chang J."/>
            <person name="Duong T.A."/>
            <person name="Schoeman C."/>
            <person name="Ma X."/>
            <person name="Roodt D."/>
            <person name="Barker N."/>
            <person name="Li Z."/>
            <person name="Van de Peer Y."/>
            <person name="Mizrachi E."/>
        </authorList>
    </citation>
    <scope>NUCLEOTIDE SEQUENCE</scope>
    <source>
        <tissue evidence="2">Young leaves</tissue>
    </source>
</reference>